<evidence type="ECO:0000313" key="2">
    <source>
        <dbReference type="Proteomes" id="UP000717585"/>
    </source>
</evidence>
<gene>
    <name evidence="1" type="ORF">J8273_2014</name>
</gene>
<accession>A0A8J6AX15</accession>
<protein>
    <submittedName>
        <fullName evidence="1">Uncharacterized protein</fullName>
    </submittedName>
</protein>
<dbReference type="AlphaFoldDB" id="A0A8J6AX15"/>
<dbReference type="Proteomes" id="UP000717585">
    <property type="component" value="Unassembled WGS sequence"/>
</dbReference>
<evidence type="ECO:0000313" key="1">
    <source>
        <dbReference type="EMBL" id="KAG9396283.1"/>
    </source>
</evidence>
<sequence length="372" mass="41269">MTEIYGLHIVDNTDDVLYSFECSENVPTAQQIIKADQTLQQLSDSYTGLPPPRCLVFGEGKNEIAVHIVRIHSFRFILITPPKASCTGLIENITRDLRDILTFIFGSKESWTSLMSFDGLDDLVKSIIDVHQSSPAAMLGKIPTAVVDHDTRTGLTDVLKELDKTVQGTSALLQSMCTLATTMEPALLRLISILGEARSLGSNSYMSVPVFYSESWHRLSFFRLRLRMVVSEVILCTLTPISVGVDTKILPAISDFSKSLRDSDIVPIELTPPPVEAMPRHVLSFIIVTKDFMSQSTTRGPTEHRGQLSEQRGELLTALLQYWSDGMTSATLCKGEMRLTCRVVGNKEVIVTTWGEDPGEEVVRQIAEFSIN</sequence>
<proteinExistence type="predicted"/>
<comment type="caution">
    <text evidence="1">The sequence shown here is derived from an EMBL/GenBank/DDBJ whole genome shotgun (WGS) entry which is preliminary data.</text>
</comment>
<organism evidence="1 2">
    <name type="scientific">Carpediemonas membranifera</name>
    <dbReference type="NCBI Taxonomy" id="201153"/>
    <lineage>
        <taxon>Eukaryota</taxon>
        <taxon>Metamonada</taxon>
        <taxon>Carpediemonas-like organisms</taxon>
        <taxon>Carpediemonas</taxon>
    </lineage>
</organism>
<reference evidence="1" key="1">
    <citation type="submission" date="2021-05" db="EMBL/GenBank/DDBJ databases">
        <title>A free-living protist that lacks canonical eukaryotic 1 DNA replication and segregation systems.</title>
        <authorList>
            <person name="Salas-Leiva D.E."/>
            <person name="Tromer E.C."/>
            <person name="Curtis B.A."/>
            <person name="Jerlstrom-Hultqvist J."/>
            <person name="Kolisko M."/>
            <person name="Yi Z."/>
            <person name="Salas-Leiva J.S."/>
            <person name="Gallot-Lavallee L."/>
            <person name="Kops G.J.P.L."/>
            <person name="Archibald J.M."/>
            <person name="Simpson A.G.B."/>
            <person name="Roger A.J."/>
        </authorList>
    </citation>
    <scope>NUCLEOTIDE SEQUENCE</scope>
    <source>
        <strain evidence="1">BICM</strain>
    </source>
</reference>
<dbReference type="EMBL" id="JAHDYR010000006">
    <property type="protein sequence ID" value="KAG9396283.1"/>
    <property type="molecule type" value="Genomic_DNA"/>
</dbReference>
<name>A0A8J6AX15_9EUKA</name>
<keyword evidence="2" id="KW-1185">Reference proteome</keyword>